<reference evidence="3 4" key="1">
    <citation type="submission" date="2016-12" db="EMBL/GenBank/DDBJ databases">
        <title>The genomes of Aspergillus section Nigri reveals drivers in fungal speciation.</title>
        <authorList>
            <consortium name="DOE Joint Genome Institute"/>
            <person name="Vesth T.C."/>
            <person name="Nybo J."/>
            <person name="Theobald S."/>
            <person name="Brandl J."/>
            <person name="Frisvad J.C."/>
            <person name="Nielsen K.F."/>
            <person name="Lyhne E.K."/>
            <person name="Kogle M.E."/>
            <person name="Kuo A."/>
            <person name="Riley R."/>
            <person name="Clum A."/>
            <person name="Nolan M."/>
            <person name="Lipzen A."/>
            <person name="Salamov A."/>
            <person name="Henrissat B."/>
            <person name="Wiebenga A."/>
            <person name="De Vries R.P."/>
            <person name="Grigoriev I.V."/>
            <person name="Mortensen U.H."/>
            <person name="Andersen M.R."/>
            <person name="Baker S.E."/>
        </authorList>
    </citation>
    <scope>NUCLEOTIDE SEQUENCE [LARGE SCALE GENOMIC DNA]</scope>
    <source>
        <strain evidence="3 4">CBS 115572</strain>
    </source>
</reference>
<feature type="coiled-coil region" evidence="1">
    <location>
        <begin position="29"/>
        <end position="71"/>
    </location>
</feature>
<evidence type="ECO:0000256" key="2">
    <source>
        <dbReference type="SAM" id="MobiDB-lite"/>
    </source>
</evidence>
<keyword evidence="1" id="KW-0175">Coiled coil</keyword>
<feature type="region of interest" description="Disordered" evidence="2">
    <location>
        <begin position="289"/>
        <end position="354"/>
    </location>
</feature>
<dbReference type="GO" id="GO:0003700">
    <property type="term" value="F:DNA-binding transcription factor activity"/>
    <property type="evidence" value="ECO:0007669"/>
    <property type="project" value="InterPro"/>
</dbReference>
<dbReference type="EMBL" id="MSFK01000018">
    <property type="protein sequence ID" value="PWY83909.1"/>
    <property type="molecule type" value="Genomic_DNA"/>
</dbReference>
<feature type="compositionally biased region" description="Polar residues" evidence="2">
    <location>
        <begin position="316"/>
        <end position="333"/>
    </location>
</feature>
<feature type="compositionally biased region" description="Basic and acidic residues" evidence="2">
    <location>
        <begin position="294"/>
        <end position="306"/>
    </location>
</feature>
<dbReference type="InterPro" id="IPR046347">
    <property type="entry name" value="bZIP_sf"/>
</dbReference>
<comment type="caution">
    <text evidence="3">The sequence shown here is derived from an EMBL/GenBank/DDBJ whole genome shotgun (WGS) entry which is preliminary data.</text>
</comment>
<dbReference type="Gene3D" id="1.20.5.170">
    <property type="match status" value="1"/>
</dbReference>
<dbReference type="OrthoDB" id="4161589at2759"/>
<dbReference type="PANTHER" id="PTHR37012:SF7">
    <property type="entry name" value="B-ZIP TRANSCRIPTION FACTOR (EUROFUNG)-RELATED"/>
    <property type="match status" value="1"/>
</dbReference>
<name>A0A317WCE9_9EURO</name>
<dbReference type="RefSeq" id="XP_025466377.1">
    <property type="nucleotide sequence ID" value="XM_025613950.1"/>
</dbReference>
<dbReference type="AlphaFoldDB" id="A0A317WCE9"/>
<dbReference type="PANTHER" id="PTHR37012">
    <property type="entry name" value="B-ZIP TRANSCRIPTION FACTOR (EUROFUNG)-RELATED"/>
    <property type="match status" value="1"/>
</dbReference>
<dbReference type="CDD" id="cd14688">
    <property type="entry name" value="bZIP_YAP"/>
    <property type="match status" value="1"/>
</dbReference>
<gene>
    <name evidence="3" type="ORF">BO94DRAFT_557731</name>
</gene>
<proteinExistence type="predicted"/>
<keyword evidence="4" id="KW-1185">Reference proteome</keyword>
<dbReference type="SUPFAM" id="SSF57959">
    <property type="entry name" value="Leucine zipper domain"/>
    <property type="match status" value="1"/>
</dbReference>
<protein>
    <recommendedName>
        <fullName evidence="5">BZIP domain-containing protein</fullName>
    </recommendedName>
</protein>
<feature type="region of interest" description="Disordered" evidence="2">
    <location>
        <begin position="1"/>
        <end position="28"/>
    </location>
</feature>
<feature type="compositionally biased region" description="Polar residues" evidence="2">
    <location>
        <begin position="342"/>
        <end position="354"/>
    </location>
</feature>
<sequence>MQNLSKQDKKRAQDRAAQRASRSRTKDRVARLELQIAQLQGGADQALLEQVNNMRQERSQLRTLADQLLNIAGAVHTTLVSKDDAPSSGPSARTSLLGDIVRDYEALKTTHPAPIMPLTDPHPILVGVLNGWNAPVADQEEPVHRLMAHLHRNLMLERPLVRPIDQLAILYLMQMSLLILLAQHDTYRVYLGHIPGWLYPMPQLRRHLLSQPDVVNYNTQPCNDFATLTLRSVVFVPELNFEDAYIVGPDHRLTLTPRFRQLFAPTAPVSPFAVSPDFVAQYPTLRGLVPEWQPPDRRSHRSRPEIPQRLIALPSLSPSTDSGACNDRQTPDQQNDDLRDTQAGSSLTPYADLSTSGVGDLTFPSSISVPPASPTHSVFAGEPMGNWYEALGFLAETDSVPAWLLEPVGEKADEL</sequence>
<feature type="compositionally biased region" description="Basic and acidic residues" evidence="2">
    <location>
        <begin position="1"/>
        <end position="17"/>
    </location>
</feature>
<accession>A0A317WCE9</accession>
<evidence type="ECO:0008006" key="5">
    <source>
        <dbReference type="Google" id="ProtNLM"/>
    </source>
</evidence>
<evidence type="ECO:0000256" key="1">
    <source>
        <dbReference type="SAM" id="Coils"/>
    </source>
</evidence>
<organism evidence="3 4">
    <name type="scientific">Aspergillus sclerotioniger CBS 115572</name>
    <dbReference type="NCBI Taxonomy" id="1450535"/>
    <lineage>
        <taxon>Eukaryota</taxon>
        <taxon>Fungi</taxon>
        <taxon>Dikarya</taxon>
        <taxon>Ascomycota</taxon>
        <taxon>Pezizomycotina</taxon>
        <taxon>Eurotiomycetes</taxon>
        <taxon>Eurotiomycetidae</taxon>
        <taxon>Eurotiales</taxon>
        <taxon>Aspergillaceae</taxon>
        <taxon>Aspergillus</taxon>
        <taxon>Aspergillus subgen. Circumdati</taxon>
    </lineage>
</organism>
<evidence type="ECO:0000313" key="4">
    <source>
        <dbReference type="Proteomes" id="UP000246702"/>
    </source>
</evidence>
<dbReference type="GeneID" id="37116093"/>
<dbReference type="Proteomes" id="UP000246702">
    <property type="component" value="Unassembled WGS sequence"/>
</dbReference>
<evidence type="ECO:0000313" key="3">
    <source>
        <dbReference type="EMBL" id="PWY83909.1"/>
    </source>
</evidence>